<dbReference type="AlphaFoldDB" id="A0A0B7ABJ1"/>
<feature type="non-terminal residue" evidence="1">
    <location>
        <position position="66"/>
    </location>
</feature>
<dbReference type="EMBL" id="HACG01030470">
    <property type="protein sequence ID" value="CEK77335.1"/>
    <property type="molecule type" value="Transcribed_RNA"/>
</dbReference>
<accession>A0A0B7ABJ1</accession>
<sequence>MLPSNSIVQSTYSVALVTFQGVSGKKSTHEKNSVVQIRTHNLWSTSQMLNHRDAFAYLCENLQLMK</sequence>
<protein>
    <submittedName>
        <fullName evidence="1">Uncharacterized protein</fullName>
    </submittedName>
</protein>
<gene>
    <name evidence="1" type="primary">ORF104110</name>
</gene>
<name>A0A0B7ABJ1_9EUPU</name>
<reference evidence="1" key="1">
    <citation type="submission" date="2014-12" db="EMBL/GenBank/DDBJ databases">
        <title>Insight into the proteome of Arion vulgaris.</title>
        <authorList>
            <person name="Aradska J."/>
            <person name="Bulat T."/>
            <person name="Smidak R."/>
            <person name="Sarate P."/>
            <person name="Gangsoo J."/>
            <person name="Sialana F."/>
            <person name="Bilban M."/>
            <person name="Lubec G."/>
        </authorList>
    </citation>
    <scope>NUCLEOTIDE SEQUENCE</scope>
    <source>
        <tissue evidence="1">Skin</tissue>
    </source>
</reference>
<evidence type="ECO:0000313" key="1">
    <source>
        <dbReference type="EMBL" id="CEK77335.1"/>
    </source>
</evidence>
<proteinExistence type="predicted"/>
<organism evidence="1">
    <name type="scientific">Arion vulgaris</name>
    <dbReference type="NCBI Taxonomy" id="1028688"/>
    <lineage>
        <taxon>Eukaryota</taxon>
        <taxon>Metazoa</taxon>
        <taxon>Spiralia</taxon>
        <taxon>Lophotrochozoa</taxon>
        <taxon>Mollusca</taxon>
        <taxon>Gastropoda</taxon>
        <taxon>Heterobranchia</taxon>
        <taxon>Euthyneura</taxon>
        <taxon>Panpulmonata</taxon>
        <taxon>Eupulmonata</taxon>
        <taxon>Stylommatophora</taxon>
        <taxon>Helicina</taxon>
        <taxon>Arionoidea</taxon>
        <taxon>Arionidae</taxon>
        <taxon>Arion</taxon>
    </lineage>
</organism>